<accession>A0A1I0GIE7</accession>
<dbReference type="EMBL" id="FOIE01000007">
    <property type="protein sequence ID" value="SET70110.1"/>
    <property type="molecule type" value="Genomic_DNA"/>
</dbReference>
<dbReference type="GO" id="GO:0016020">
    <property type="term" value="C:membrane"/>
    <property type="evidence" value="ECO:0007669"/>
    <property type="project" value="TreeGrafter"/>
</dbReference>
<dbReference type="InterPro" id="IPR029058">
    <property type="entry name" value="AB_hydrolase_fold"/>
</dbReference>
<evidence type="ECO:0000259" key="1">
    <source>
        <dbReference type="Pfam" id="PF12697"/>
    </source>
</evidence>
<dbReference type="Gene3D" id="3.40.50.1820">
    <property type="entry name" value="alpha/beta hydrolase"/>
    <property type="match status" value="1"/>
</dbReference>
<evidence type="ECO:0000313" key="2">
    <source>
        <dbReference type="EMBL" id="SET70110.1"/>
    </source>
</evidence>
<dbReference type="AlphaFoldDB" id="A0A1I0GIE7"/>
<dbReference type="PANTHER" id="PTHR43798">
    <property type="entry name" value="MONOACYLGLYCEROL LIPASE"/>
    <property type="match status" value="1"/>
</dbReference>
<reference evidence="3" key="1">
    <citation type="submission" date="2016-10" db="EMBL/GenBank/DDBJ databases">
        <authorList>
            <person name="Varghese N."/>
            <person name="Submissions S."/>
        </authorList>
    </citation>
    <scope>NUCLEOTIDE SEQUENCE [LARGE SCALE GENOMIC DNA]</scope>
    <source>
        <strain evidence="3">DSM 44209</strain>
    </source>
</reference>
<feature type="domain" description="AB hydrolase-1" evidence="1">
    <location>
        <begin position="36"/>
        <end position="299"/>
    </location>
</feature>
<dbReference type="InterPro" id="IPR050266">
    <property type="entry name" value="AB_hydrolase_sf"/>
</dbReference>
<sequence>MSDAVRDPELISVPVEGGELAALHWAAGAPGAPIAVLVHGITANAMAWARVAGALAGEFEVVAPDLRGRAGSAGLPGPYGIEAHAADVAALLDSLGADDDAGADAAVLVGHSMGAFVSALAAAGTARDRVHGVVLVDGGLSFPTPPGADLDAILSAVLGPSLDRLSMTFPDLAAVRAFWAQHPAVGPWVDVPSVAAYLARDLVGEPPALRSACVPEAVRVDGGDVLLNERLLEATGDLPVPATLLWATRGLLDQTPGLYDEERLAGLGLERSGITAREVPDTNHYSILWASQGVEAIAATVREAAARS</sequence>
<keyword evidence="2" id="KW-0378">Hydrolase</keyword>
<dbReference type="Proteomes" id="UP000198507">
    <property type="component" value="Unassembled WGS sequence"/>
</dbReference>
<dbReference type="PANTHER" id="PTHR43798:SF33">
    <property type="entry name" value="HYDROLASE, PUTATIVE (AFU_ORTHOLOGUE AFUA_2G14860)-RELATED"/>
    <property type="match status" value="1"/>
</dbReference>
<protein>
    <submittedName>
        <fullName evidence="2">Lysophospholipase, alpha-beta hydrolase superfamily</fullName>
    </submittedName>
</protein>
<gene>
    <name evidence="2" type="ORF">SAMN04488546_3271</name>
</gene>
<dbReference type="Pfam" id="PF12697">
    <property type="entry name" value="Abhydrolase_6"/>
    <property type="match status" value="1"/>
</dbReference>
<name>A0A1I0GIE7_9ACTN</name>
<dbReference type="InterPro" id="IPR000073">
    <property type="entry name" value="AB_hydrolase_1"/>
</dbReference>
<evidence type="ECO:0000313" key="3">
    <source>
        <dbReference type="Proteomes" id="UP000198507"/>
    </source>
</evidence>
<dbReference type="RefSeq" id="WP_091445891.1">
    <property type="nucleotide sequence ID" value="NZ_FOIE01000007.1"/>
</dbReference>
<keyword evidence="3" id="KW-1185">Reference proteome</keyword>
<dbReference type="OrthoDB" id="63519at2"/>
<organism evidence="2 3">
    <name type="scientific">Geodermatophilus poikilotrophus</name>
    <dbReference type="NCBI Taxonomy" id="1333667"/>
    <lineage>
        <taxon>Bacteria</taxon>
        <taxon>Bacillati</taxon>
        <taxon>Actinomycetota</taxon>
        <taxon>Actinomycetes</taxon>
        <taxon>Geodermatophilales</taxon>
        <taxon>Geodermatophilaceae</taxon>
        <taxon>Geodermatophilus</taxon>
    </lineage>
</organism>
<proteinExistence type="predicted"/>
<dbReference type="GO" id="GO:0016787">
    <property type="term" value="F:hydrolase activity"/>
    <property type="evidence" value="ECO:0007669"/>
    <property type="project" value="UniProtKB-KW"/>
</dbReference>
<dbReference type="SUPFAM" id="SSF53474">
    <property type="entry name" value="alpha/beta-Hydrolases"/>
    <property type="match status" value="1"/>
</dbReference>